<evidence type="ECO:0000313" key="9">
    <source>
        <dbReference type="Proteomes" id="UP001429745"/>
    </source>
</evidence>
<dbReference type="RefSeq" id="WP_168913573.1">
    <property type="nucleotide sequence ID" value="NZ_JABACI010000004.1"/>
</dbReference>
<feature type="transmembrane region" description="Helical" evidence="6">
    <location>
        <begin position="273"/>
        <end position="298"/>
    </location>
</feature>
<feature type="transmembrane region" description="Helical" evidence="6">
    <location>
        <begin position="72"/>
        <end position="96"/>
    </location>
</feature>
<keyword evidence="2 6" id="KW-0812">Transmembrane</keyword>
<dbReference type="Gene3D" id="1.20.1740.10">
    <property type="entry name" value="Amino acid/polyamine transporter I"/>
    <property type="match status" value="1"/>
</dbReference>
<comment type="caution">
    <text evidence="8">The sequence shown here is derived from an EMBL/GenBank/DDBJ whole genome shotgun (WGS) entry which is preliminary data.</text>
</comment>
<feature type="transmembrane region" description="Helical" evidence="6">
    <location>
        <begin position="368"/>
        <end position="388"/>
    </location>
</feature>
<feature type="region of interest" description="Disordered" evidence="5">
    <location>
        <begin position="1"/>
        <end position="22"/>
    </location>
</feature>
<feature type="domain" description="Amino acid permease/ SLC12A" evidence="7">
    <location>
        <begin position="61"/>
        <end position="475"/>
    </location>
</feature>
<evidence type="ECO:0000256" key="1">
    <source>
        <dbReference type="ARBA" id="ARBA00004141"/>
    </source>
</evidence>
<proteinExistence type="predicted"/>
<evidence type="ECO:0000259" key="7">
    <source>
        <dbReference type="Pfam" id="PF00324"/>
    </source>
</evidence>
<feature type="transmembrane region" description="Helical" evidence="6">
    <location>
        <begin position="163"/>
        <end position="183"/>
    </location>
</feature>
<feature type="compositionally biased region" description="Low complexity" evidence="5">
    <location>
        <begin position="1"/>
        <end position="10"/>
    </location>
</feature>
<name>A0ABX1KDM1_9MICO</name>
<feature type="transmembrane region" description="Helical" evidence="6">
    <location>
        <begin position="117"/>
        <end position="143"/>
    </location>
</feature>
<evidence type="ECO:0000313" key="8">
    <source>
        <dbReference type="EMBL" id="NLP85138.1"/>
    </source>
</evidence>
<evidence type="ECO:0000256" key="6">
    <source>
        <dbReference type="SAM" id="Phobius"/>
    </source>
</evidence>
<organism evidence="8 9">
    <name type="scientific">Microbacterium salsuginis</name>
    <dbReference type="NCBI Taxonomy" id="2722803"/>
    <lineage>
        <taxon>Bacteria</taxon>
        <taxon>Bacillati</taxon>
        <taxon>Actinomycetota</taxon>
        <taxon>Actinomycetes</taxon>
        <taxon>Micrococcales</taxon>
        <taxon>Microbacteriaceae</taxon>
        <taxon>Microbacterium</taxon>
    </lineage>
</organism>
<reference evidence="8 9" key="1">
    <citation type="submission" date="2020-04" db="EMBL/GenBank/DDBJ databases">
        <title>CFH 90308 Microbacterium sp.</title>
        <authorList>
            <person name="Nie G."/>
            <person name="Ming H."/>
            <person name="Xia T."/>
        </authorList>
    </citation>
    <scope>NUCLEOTIDE SEQUENCE [LARGE SCALE GENOMIC DNA]</scope>
    <source>
        <strain evidence="8 9">CFH 90308</strain>
    </source>
</reference>
<protein>
    <submittedName>
        <fullName evidence="8">Amino acid permease</fullName>
    </submittedName>
</protein>
<evidence type="ECO:0000256" key="2">
    <source>
        <dbReference type="ARBA" id="ARBA00022692"/>
    </source>
</evidence>
<evidence type="ECO:0000256" key="3">
    <source>
        <dbReference type="ARBA" id="ARBA00022989"/>
    </source>
</evidence>
<evidence type="ECO:0000256" key="4">
    <source>
        <dbReference type="ARBA" id="ARBA00023136"/>
    </source>
</evidence>
<dbReference type="PANTHER" id="PTHR42770">
    <property type="entry name" value="AMINO ACID TRANSPORTER-RELATED"/>
    <property type="match status" value="1"/>
</dbReference>
<dbReference type="EMBL" id="JABACI010000004">
    <property type="protein sequence ID" value="NLP85138.1"/>
    <property type="molecule type" value="Genomic_DNA"/>
</dbReference>
<keyword evidence="4 6" id="KW-0472">Membrane</keyword>
<gene>
    <name evidence="8" type="ORF">HF576_14915</name>
</gene>
<evidence type="ECO:0000256" key="5">
    <source>
        <dbReference type="SAM" id="MobiDB-lite"/>
    </source>
</evidence>
<feature type="transmembrane region" description="Helical" evidence="6">
    <location>
        <begin position="394"/>
        <end position="421"/>
    </location>
</feature>
<dbReference type="Proteomes" id="UP001429745">
    <property type="component" value="Unassembled WGS sequence"/>
</dbReference>
<accession>A0ABX1KDM1</accession>
<keyword evidence="3 6" id="KW-1133">Transmembrane helix</keyword>
<dbReference type="PANTHER" id="PTHR42770:SF7">
    <property type="entry name" value="MEMBRANE PROTEIN"/>
    <property type="match status" value="1"/>
</dbReference>
<feature type="transmembrane region" description="Helical" evidence="6">
    <location>
        <begin position="461"/>
        <end position="483"/>
    </location>
</feature>
<dbReference type="InterPro" id="IPR004841">
    <property type="entry name" value="AA-permease/SLC12A_dom"/>
</dbReference>
<feature type="transmembrane region" description="Helical" evidence="6">
    <location>
        <begin position="234"/>
        <end position="252"/>
    </location>
</feature>
<sequence length="522" mass="55613">MSQASSAAQPSNPPAAREDSAKVAGATYTRAGQDYFERRGLKRSAGVWGLWGLAVAAVISGDFSGWNFGIDFAGFGGMLIAFVILVAMYYGMIFSIGEMAAAMPHTGGAYSFARSAMGPWGGLITGAAETIEYVATTAVIVFFSASYADAITSELLGVSLPGWLWWIILYLVFIGLNAAGAAISFKFAIVVSVISIGIILVFSVMAIFSGAFSWANLWDIAPDPGQTEFLPHGVLPILFALPFAMWFFLGIEELPLAAEESHDPVRDIPRAGFWARGTLIVTGLLVLFLNTGVLGAEATGVAAEPLLDGFRAIVGDGLAAVLALFALVGLLASLQGIMFAYGRNMYSLSRAGYYPRFLSLTGKRKTPWVALVVGAVIGFVALLIIEFAGGSGSVAGAIVLNIAVWGAVLAYFLQMVSFIILRRKFPNAERPYLSPWGITGAVIAAAIALLIFVGFLLNPTFLPAIIAIGIVYVVLLAGFAFFFRHRLVLSPEEEYALSGGEHRDPQEEGYDTMEKEVFGDKP</sequence>
<keyword evidence="9" id="KW-1185">Reference proteome</keyword>
<feature type="compositionally biased region" description="Basic and acidic residues" evidence="5">
    <location>
        <begin position="500"/>
        <end position="522"/>
    </location>
</feature>
<feature type="transmembrane region" description="Helical" evidence="6">
    <location>
        <begin position="433"/>
        <end position="455"/>
    </location>
</feature>
<feature type="transmembrane region" description="Helical" evidence="6">
    <location>
        <begin position="318"/>
        <end position="341"/>
    </location>
</feature>
<dbReference type="Pfam" id="PF00324">
    <property type="entry name" value="AA_permease"/>
    <property type="match status" value="1"/>
</dbReference>
<dbReference type="PIRSF" id="PIRSF006060">
    <property type="entry name" value="AA_transporter"/>
    <property type="match status" value="1"/>
</dbReference>
<dbReference type="InterPro" id="IPR050367">
    <property type="entry name" value="APC_superfamily"/>
</dbReference>
<feature type="transmembrane region" description="Helical" evidence="6">
    <location>
        <begin position="190"/>
        <end position="214"/>
    </location>
</feature>
<comment type="subcellular location">
    <subcellularLocation>
        <location evidence="1">Membrane</location>
        <topology evidence="1">Multi-pass membrane protein</topology>
    </subcellularLocation>
</comment>
<feature type="transmembrane region" description="Helical" evidence="6">
    <location>
        <begin position="45"/>
        <end position="66"/>
    </location>
</feature>
<feature type="region of interest" description="Disordered" evidence="5">
    <location>
        <begin position="497"/>
        <end position="522"/>
    </location>
</feature>